<dbReference type="Pfam" id="PF13535">
    <property type="entry name" value="ATP-grasp_4"/>
    <property type="match status" value="1"/>
</dbReference>
<evidence type="ECO:0000256" key="2">
    <source>
        <dbReference type="ARBA" id="ARBA00022741"/>
    </source>
</evidence>
<reference evidence="6" key="1">
    <citation type="submission" date="2020-11" db="EMBL/GenBank/DDBJ databases">
        <title>Sequencing the genomes of 1000 actinobacteria strains.</title>
        <authorList>
            <person name="Klenk H.-P."/>
        </authorList>
    </citation>
    <scope>NUCLEOTIDE SEQUENCE</scope>
    <source>
        <strain evidence="6">DSM 45356</strain>
    </source>
</reference>
<keyword evidence="3 4" id="KW-0067">ATP-binding</keyword>
<dbReference type="GO" id="GO:0005524">
    <property type="term" value="F:ATP binding"/>
    <property type="evidence" value="ECO:0007669"/>
    <property type="project" value="UniProtKB-UniRule"/>
</dbReference>
<evidence type="ECO:0000256" key="3">
    <source>
        <dbReference type="ARBA" id="ARBA00022840"/>
    </source>
</evidence>
<keyword evidence="7" id="KW-1185">Reference proteome</keyword>
<dbReference type="GO" id="GO:0016874">
    <property type="term" value="F:ligase activity"/>
    <property type="evidence" value="ECO:0007669"/>
    <property type="project" value="UniProtKB-KW"/>
</dbReference>
<feature type="domain" description="ATP-grasp" evidence="5">
    <location>
        <begin position="128"/>
        <end position="325"/>
    </location>
</feature>
<dbReference type="AlphaFoldDB" id="A0A8J7GEE3"/>
<dbReference type="PANTHER" id="PTHR43585:SF2">
    <property type="entry name" value="ATP-GRASP ENZYME FSQD"/>
    <property type="match status" value="1"/>
</dbReference>
<gene>
    <name evidence="6" type="ORF">IW245_000422</name>
</gene>
<dbReference type="SUPFAM" id="SSF56059">
    <property type="entry name" value="Glutathione synthetase ATP-binding domain-like"/>
    <property type="match status" value="1"/>
</dbReference>
<dbReference type="PANTHER" id="PTHR43585">
    <property type="entry name" value="FUMIPYRROLE BIOSYNTHESIS PROTEIN C"/>
    <property type="match status" value="1"/>
</dbReference>
<dbReference type="EMBL" id="JADOUF010000001">
    <property type="protein sequence ID" value="MBG6134228.1"/>
    <property type="molecule type" value="Genomic_DNA"/>
</dbReference>
<proteinExistence type="predicted"/>
<organism evidence="6 7">
    <name type="scientific">Longispora fulva</name>
    <dbReference type="NCBI Taxonomy" id="619741"/>
    <lineage>
        <taxon>Bacteria</taxon>
        <taxon>Bacillati</taxon>
        <taxon>Actinomycetota</taxon>
        <taxon>Actinomycetes</taxon>
        <taxon>Micromonosporales</taxon>
        <taxon>Micromonosporaceae</taxon>
        <taxon>Longispora</taxon>
    </lineage>
</organism>
<dbReference type="Proteomes" id="UP000622552">
    <property type="component" value="Unassembled WGS sequence"/>
</dbReference>
<evidence type="ECO:0000313" key="7">
    <source>
        <dbReference type="Proteomes" id="UP000622552"/>
    </source>
</evidence>
<sequence length="434" mass="45631">MTHAIPVPESATTDEAPLLAVVYAVGSASPIEILRAAQGLCTVVFLFDRGDVDGEMAAEFFEEFGGGRDVTGQSAEAVAELLAGRNVAGITTFSEFKLTYTAALSTALRLLFHNPVVAERLSNKASQRGCLAAAEVDSVRFRKVPSAEGVPVALDEVGFPAVVKPTVGAASRNAFRVDSTQHWKTIADGHSLSEELIVEQFLVGDTSKAGDAWGDYVSVEAVSVNGQHACFAVLGKTPLAPPFRESGMFYPSTLGVTGDDEVCRLAARALDAIGVRNGVTQTEVKLTSSGPRVIEVNGRLGGYVADIVRRSGGEDPVRLALRAALGDGQLEFQRPTASGVAFQIFLPAPVERSRIKAVAGLDDLRALDGVDSVWTGVRPGDVIDAADGTRSYLGIVHGHVPDHDALAGLITLARQTLEVEFSPAAATGQLPSRE</sequence>
<evidence type="ECO:0000256" key="1">
    <source>
        <dbReference type="ARBA" id="ARBA00022598"/>
    </source>
</evidence>
<evidence type="ECO:0000259" key="5">
    <source>
        <dbReference type="PROSITE" id="PS50975"/>
    </source>
</evidence>
<keyword evidence="2 4" id="KW-0547">Nucleotide-binding</keyword>
<comment type="caution">
    <text evidence="6">The sequence shown here is derived from an EMBL/GenBank/DDBJ whole genome shotgun (WGS) entry which is preliminary data.</text>
</comment>
<evidence type="ECO:0000256" key="4">
    <source>
        <dbReference type="PROSITE-ProRule" id="PRU00409"/>
    </source>
</evidence>
<protein>
    <submittedName>
        <fullName evidence="6">Biotin carboxylase</fullName>
    </submittedName>
</protein>
<dbReference type="GO" id="GO:0046872">
    <property type="term" value="F:metal ion binding"/>
    <property type="evidence" value="ECO:0007669"/>
    <property type="project" value="InterPro"/>
</dbReference>
<dbReference type="InterPro" id="IPR052032">
    <property type="entry name" value="ATP-dep_AA_Ligase"/>
</dbReference>
<dbReference type="PROSITE" id="PS50975">
    <property type="entry name" value="ATP_GRASP"/>
    <property type="match status" value="1"/>
</dbReference>
<name>A0A8J7GEE3_9ACTN</name>
<dbReference type="Gene3D" id="3.30.470.20">
    <property type="entry name" value="ATP-grasp fold, B domain"/>
    <property type="match status" value="1"/>
</dbReference>
<dbReference type="RefSeq" id="WP_197001489.1">
    <property type="nucleotide sequence ID" value="NZ_BONS01000035.1"/>
</dbReference>
<evidence type="ECO:0000313" key="6">
    <source>
        <dbReference type="EMBL" id="MBG6134228.1"/>
    </source>
</evidence>
<accession>A0A8J7GEE3</accession>
<keyword evidence="1" id="KW-0436">Ligase</keyword>
<dbReference type="InterPro" id="IPR011761">
    <property type="entry name" value="ATP-grasp"/>
</dbReference>